<evidence type="ECO:0000313" key="2">
    <source>
        <dbReference type="Proteomes" id="UP001060085"/>
    </source>
</evidence>
<dbReference type="EMBL" id="CM044708">
    <property type="protein sequence ID" value="KAI5647531.1"/>
    <property type="molecule type" value="Genomic_DNA"/>
</dbReference>
<dbReference type="Proteomes" id="UP001060085">
    <property type="component" value="Linkage Group LG08"/>
</dbReference>
<organism evidence="1 2">
    <name type="scientific">Catharanthus roseus</name>
    <name type="common">Madagascar periwinkle</name>
    <name type="synonym">Vinca rosea</name>
    <dbReference type="NCBI Taxonomy" id="4058"/>
    <lineage>
        <taxon>Eukaryota</taxon>
        <taxon>Viridiplantae</taxon>
        <taxon>Streptophyta</taxon>
        <taxon>Embryophyta</taxon>
        <taxon>Tracheophyta</taxon>
        <taxon>Spermatophyta</taxon>
        <taxon>Magnoliopsida</taxon>
        <taxon>eudicotyledons</taxon>
        <taxon>Gunneridae</taxon>
        <taxon>Pentapetalae</taxon>
        <taxon>asterids</taxon>
        <taxon>lamiids</taxon>
        <taxon>Gentianales</taxon>
        <taxon>Apocynaceae</taxon>
        <taxon>Rauvolfioideae</taxon>
        <taxon>Vinceae</taxon>
        <taxon>Catharanthinae</taxon>
        <taxon>Catharanthus</taxon>
    </lineage>
</organism>
<reference evidence="2" key="1">
    <citation type="journal article" date="2023" name="Nat. Plants">
        <title>Single-cell RNA sequencing provides a high-resolution roadmap for understanding the multicellular compartmentation of specialized metabolism.</title>
        <authorList>
            <person name="Sun S."/>
            <person name="Shen X."/>
            <person name="Li Y."/>
            <person name="Li Y."/>
            <person name="Wang S."/>
            <person name="Li R."/>
            <person name="Zhang H."/>
            <person name="Shen G."/>
            <person name="Guo B."/>
            <person name="Wei J."/>
            <person name="Xu J."/>
            <person name="St-Pierre B."/>
            <person name="Chen S."/>
            <person name="Sun C."/>
        </authorList>
    </citation>
    <scope>NUCLEOTIDE SEQUENCE [LARGE SCALE GENOMIC DNA]</scope>
</reference>
<protein>
    <submittedName>
        <fullName evidence="1">Uncharacterized protein</fullName>
    </submittedName>
</protein>
<sequence length="178" mass="19786">MEDVGSLENQNHDDVQIRPNSERLTKYFKFRPEEEPRFEVRNTLLVVASLITTATYQAALSPPGGLWQDGDNAGTSIMATKKLASFVMFVFFNSVGFFLSLFMIIALTGGFPMRKALAIAALSLIITYDASMAAIAPNRVVTWIFYAIFVLPIIAGLVIRTLKVKFEEKQPPTPRPPV</sequence>
<keyword evidence="2" id="KW-1185">Reference proteome</keyword>
<accession>A0ACB9ZL32</accession>
<gene>
    <name evidence="1" type="ORF">M9H77_33536</name>
</gene>
<proteinExistence type="predicted"/>
<comment type="caution">
    <text evidence="1">The sequence shown here is derived from an EMBL/GenBank/DDBJ whole genome shotgun (WGS) entry which is preliminary data.</text>
</comment>
<evidence type="ECO:0000313" key="1">
    <source>
        <dbReference type="EMBL" id="KAI5647531.1"/>
    </source>
</evidence>
<name>A0ACB9ZL32_CATRO</name>